<evidence type="ECO:0000313" key="1">
    <source>
        <dbReference type="EMBL" id="MEP0818471.1"/>
    </source>
</evidence>
<proteinExistence type="predicted"/>
<reference evidence="1 2" key="1">
    <citation type="submission" date="2022-04" db="EMBL/GenBank/DDBJ databases">
        <title>Positive selection, recombination, and allopatry shape intraspecific diversity of widespread and dominant cyanobacteria.</title>
        <authorList>
            <person name="Wei J."/>
            <person name="Shu W."/>
            <person name="Hu C."/>
        </authorList>
    </citation>
    <scope>NUCLEOTIDE SEQUENCE [LARGE SCALE GENOMIC DNA]</scope>
    <source>
        <strain evidence="1 2">GB2-A4</strain>
    </source>
</reference>
<sequence length="119" mass="13506">MKIRISSELSDADLYAICEAADVLACECPSYLVRLVQEVRAFRQYTTDCIQQFPEDATTHHWLTGRAKQVESLLCQTIVELLQKENLIDEQDQVCLTQLSDRSRSLALAGYQPEVRLAS</sequence>
<comment type="caution">
    <text evidence="1">The sequence shown here is derived from an EMBL/GenBank/DDBJ whole genome shotgun (WGS) entry which is preliminary data.</text>
</comment>
<protein>
    <submittedName>
        <fullName evidence="1">Uncharacterized protein</fullName>
    </submittedName>
</protein>
<name>A0ABV0J9L6_9CYAN</name>
<dbReference type="Proteomes" id="UP001464891">
    <property type="component" value="Unassembled WGS sequence"/>
</dbReference>
<accession>A0ABV0J9L6</accession>
<organism evidence="1 2">
    <name type="scientific">Trichocoleus desertorum GB2-A4</name>
    <dbReference type="NCBI Taxonomy" id="2933944"/>
    <lineage>
        <taxon>Bacteria</taxon>
        <taxon>Bacillati</taxon>
        <taxon>Cyanobacteriota</taxon>
        <taxon>Cyanophyceae</taxon>
        <taxon>Leptolyngbyales</taxon>
        <taxon>Trichocoleusaceae</taxon>
        <taxon>Trichocoleus</taxon>
    </lineage>
</organism>
<dbReference type="EMBL" id="JAMPKM010000009">
    <property type="protein sequence ID" value="MEP0818471.1"/>
    <property type="molecule type" value="Genomic_DNA"/>
</dbReference>
<dbReference type="RefSeq" id="WP_190436579.1">
    <property type="nucleotide sequence ID" value="NZ_JAMPKM010000009.1"/>
</dbReference>
<evidence type="ECO:0000313" key="2">
    <source>
        <dbReference type="Proteomes" id="UP001464891"/>
    </source>
</evidence>
<gene>
    <name evidence="1" type="ORF">NC998_15335</name>
</gene>
<keyword evidence="2" id="KW-1185">Reference proteome</keyword>